<organism evidence="2 3">
    <name type="scientific">Clostridium cibarium</name>
    <dbReference type="NCBI Taxonomy" id="2762247"/>
    <lineage>
        <taxon>Bacteria</taxon>
        <taxon>Bacillati</taxon>
        <taxon>Bacillota</taxon>
        <taxon>Clostridia</taxon>
        <taxon>Eubacteriales</taxon>
        <taxon>Clostridiaceae</taxon>
        <taxon>Clostridium</taxon>
    </lineage>
</organism>
<keyword evidence="3" id="KW-1185">Reference proteome</keyword>
<proteinExistence type="predicted"/>
<protein>
    <submittedName>
        <fullName evidence="2">DUF3307 domain-containing protein</fullName>
    </submittedName>
</protein>
<feature type="transmembrane region" description="Helical" evidence="1">
    <location>
        <begin position="72"/>
        <end position="92"/>
    </location>
</feature>
<dbReference type="Pfam" id="PF11750">
    <property type="entry name" value="DUF3307"/>
    <property type="match status" value="1"/>
</dbReference>
<feature type="transmembrane region" description="Helical" evidence="1">
    <location>
        <begin position="130"/>
        <end position="155"/>
    </location>
</feature>
<evidence type="ECO:0000313" key="2">
    <source>
        <dbReference type="EMBL" id="MBD7911534.1"/>
    </source>
</evidence>
<reference evidence="2 3" key="1">
    <citation type="submission" date="2020-08" db="EMBL/GenBank/DDBJ databases">
        <title>A Genomic Blueprint of the Chicken Gut Microbiome.</title>
        <authorList>
            <person name="Gilroy R."/>
            <person name="Ravi A."/>
            <person name="Getino M."/>
            <person name="Pursley I."/>
            <person name="Horton D.L."/>
            <person name="Alikhan N.-F."/>
            <person name="Baker D."/>
            <person name="Gharbi K."/>
            <person name="Hall N."/>
            <person name="Watson M."/>
            <person name="Adriaenssens E.M."/>
            <person name="Foster-Nyarko E."/>
            <person name="Jarju S."/>
            <person name="Secka A."/>
            <person name="Antonio M."/>
            <person name="Oren A."/>
            <person name="Chaudhuri R."/>
            <person name="La Ragione R.M."/>
            <person name="Hildebrand F."/>
            <person name="Pallen M.J."/>
        </authorList>
    </citation>
    <scope>NUCLEOTIDE SEQUENCE [LARGE SCALE GENOMIC DNA]</scope>
    <source>
        <strain evidence="2 3">Sa3CVN1</strain>
    </source>
</reference>
<sequence length="299" mass="33549">MITALLITLISHLIGDFVLQTDTMAKGRDSCNYVGITRIKRSIFYNLIHGIIHGLILLILIVFVSYFTETYFYFPISLIALITFIHVMIDLLKPIIRGFPLKISSLANLVFKDLKLGSCNFNISKNKINFIIFLTDQLLHLIAIFIIFKLTLGIAPDSLYDFIVSLPSTTNIHDKILVIVLILFFSTFGAAYFSKSLLDSIKSDSDNIKNDMLLILSSKKLCSEEAKKGGFLIGILERLFIILGIVMSHPSVIAIVLTVKSIARYKKFDNDSFVEYYIIGTFFSFVIAILGGVVIAKIL</sequence>
<gene>
    <name evidence="2" type="ORF">H9661_09215</name>
</gene>
<dbReference type="InterPro" id="IPR021737">
    <property type="entry name" value="Phage_phiKZ_Orf197"/>
</dbReference>
<feature type="transmembrane region" description="Helical" evidence="1">
    <location>
        <begin position="175"/>
        <end position="193"/>
    </location>
</feature>
<evidence type="ECO:0000313" key="3">
    <source>
        <dbReference type="Proteomes" id="UP000627781"/>
    </source>
</evidence>
<keyword evidence="1" id="KW-0472">Membrane</keyword>
<dbReference type="Proteomes" id="UP000627781">
    <property type="component" value="Unassembled WGS sequence"/>
</dbReference>
<keyword evidence="1" id="KW-1133">Transmembrane helix</keyword>
<keyword evidence="1" id="KW-0812">Transmembrane</keyword>
<name>A0ABR8PTP3_9CLOT</name>
<dbReference type="EMBL" id="JACSRA010000012">
    <property type="protein sequence ID" value="MBD7911534.1"/>
    <property type="molecule type" value="Genomic_DNA"/>
</dbReference>
<comment type="caution">
    <text evidence="2">The sequence shown here is derived from an EMBL/GenBank/DDBJ whole genome shotgun (WGS) entry which is preliminary data.</text>
</comment>
<evidence type="ECO:0000256" key="1">
    <source>
        <dbReference type="SAM" id="Phobius"/>
    </source>
</evidence>
<feature type="transmembrane region" description="Helical" evidence="1">
    <location>
        <begin position="235"/>
        <end position="256"/>
    </location>
</feature>
<feature type="transmembrane region" description="Helical" evidence="1">
    <location>
        <begin position="276"/>
        <end position="296"/>
    </location>
</feature>
<dbReference type="RefSeq" id="WP_191768413.1">
    <property type="nucleotide sequence ID" value="NZ_JACSRA010000012.1"/>
</dbReference>
<accession>A0ABR8PTP3</accession>
<feature type="transmembrane region" description="Helical" evidence="1">
    <location>
        <begin position="43"/>
        <end position="66"/>
    </location>
</feature>